<organism evidence="1">
    <name type="scientific">hydrothermal vent metagenome</name>
    <dbReference type="NCBI Taxonomy" id="652676"/>
    <lineage>
        <taxon>unclassified sequences</taxon>
        <taxon>metagenomes</taxon>
        <taxon>ecological metagenomes</taxon>
    </lineage>
</organism>
<dbReference type="AlphaFoldDB" id="A0A3B1BTD7"/>
<sequence>RSAIEIVYNVKELRRYMTEAVQVSND</sequence>
<evidence type="ECO:0000313" key="1">
    <source>
        <dbReference type="EMBL" id="VAX13950.1"/>
    </source>
</evidence>
<accession>A0A3B1BTD7</accession>
<gene>
    <name evidence="1" type="ORF">MNBD_GAMMA24-426</name>
</gene>
<dbReference type="EMBL" id="UOFZ01000145">
    <property type="protein sequence ID" value="VAX13950.1"/>
    <property type="molecule type" value="Genomic_DNA"/>
</dbReference>
<feature type="non-terminal residue" evidence="1">
    <location>
        <position position="1"/>
    </location>
</feature>
<proteinExistence type="predicted"/>
<name>A0A3B1BTD7_9ZZZZ</name>
<reference evidence="1" key="1">
    <citation type="submission" date="2018-06" db="EMBL/GenBank/DDBJ databases">
        <authorList>
            <person name="Zhirakovskaya E."/>
        </authorList>
    </citation>
    <scope>NUCLEOTIDE SEQUENCE</scope>
</reference>
<protein>
    <submittedName>
        <fullName evidence="1">Uncharacterized protein</fullName>
    </submittedName>
</protein>